<protein>
    <submittedName>
        <fullName evidence="1">Uncharacterized protein</fullName>
    </submittedName>
</protein>
<dbReference type="AlphaFoldDB" id="A0A699KTB3"/>
<sequence length="319" mass="36194">MPSKDNLYNGRKGIGFENPSYFEKAKDLRPTLYDEKVIGLGYTLMFLTHSNEALEIEKFKRLRENKIEFAYDYGNLNASYQTSSLKPYVPNVILEKIIIDLEDEVVSLLEKDKANLKIIESLKSKGFELSENVISKSENQSENDCLVVEKECDKVENSKVIAPGMFKLSVSQTVSPISMSKTSCKSNNVEINLKRKRDLDTFSSVRIPKNSGVIWKKKRSSNTSNVDLSAVNQLKLNKNVKRYSRKDLLSCNNSHLGETSSAYVCNDAMNVSCNPRMKKPRDSMNVRSKSNMIKSLPRTVRASKLSFESLHALFETKMV</sequence>
<evidence type="ECO:0000313" key="1">
    <source>
        <dbReference type="EMBL" id="GFB10293.1"/>
    </source>
</evidence>
<reference evidence="1" key="1">
    <citation type="journal article" date="2019" name="Sci. Rep.">
        <title>Draft genome of Tanacetum cinerariifolium, the natural source of mosquito coil.</title>
        <authorList>
            <person name="Yamashiro T."/>
            <person name="Shiraishi A."/>
            <person name="Satake H."/>
            <person name="Nakayama K."/>
        </authorList>
    </citation>
    <scope>NUCLEOTIDE SEQUENCE</scope>
</reference>
<proteinExistence type="predicted"/>
<comment type="caution">
    <text evidence="1">The sequence shown here is derived from an EMBL/GenBank/DDBJ whole genome shotgun (WGS) entry which is preliminary data.</text>
</comment>
<gene>
    <name evidence="1" type="ORF">Tci_682264</name>
</gene>
<accession>A0A699KTB3</accession>
<dbReference type="EMBL" id="BKCJ010552614">
    <property type="protein sequence ID" value="GFB10293.1"/>
    <property type="molecule type" value="Genomic_DNA"/>
</dbReference>
<name>A0A699KTB3_TANCI</name>
<organism evidence="1">
    <name type="scientific">Tanacetum cinerariifolium</name>
    <name type="common">Dalmatian daisy</name>
    <name type="synonym">Chrysanthemum cinerariifolium</name>
    <dbReference type="NCBI Taxonomy" id="118510"/>
    <lineage>
        <taxon>Eukaryota</taxon>
        <taxon>Viridiplantae</taxon>
        <taxon>Streptophyta</taxon>
        <taxon>Embryophyta</taxon>
        <taxon>Tracheophyta</taxon>
        <taxon>Spermatophyta</taxon>
        <taxon>Magnoliopsida</taxon>
        <taxon>eudicotyledons</taxon>
        <taxon>Gunneridae</taxon>
        <taxon>Pentapetalae</taxon>
        <taxon>asterids</taxon>
        <taxon>campanulids</taxon>
        <taxon>Asterales</taxon>
        <taxon>Asteraceae</taxon>
        <taxon>Asteroideae</taxon>
        <taxon>Anthemideae</taxon>
        <taxon>Anthemidinae</taxon>
        <taxon>Tanacetum</taxon>
    </lineage>
</organism>